<name>A0A6I6NB12_9ACTN</name>
<dbReference type="GO" id="GO:0005886">
    <property type="term" value="C:plasma membrane"/>
    <property type="evidence" value="ECO:0007669"/>
    <property type="project" value="UniProtKB-SubCell"/>
</dbReference>
<evidence type="ECO:0000256" key="6">
    <source>
        <dbReference type="SAM" id="Phobius"/>
    </source>
</evidence>
<accession>A0A6I6NB12</accession>
<feature type="transmembrane region" description="Helical" evidence="6">
    <location>
        <begin position="543"/>
        <end position="563"/>
    </location>
</feature>
<evidence type="ECO:0000313" key="7">
    <source>
        <dbReference type="EMBL" id="QHA07969.1"/>
    </source>
</evidence>
<feature type="transmembrane region" description="Helical" evidence="6">
    <location>
        <begin position="186"/>
        <end position="205"/>
    </location>
</feature>
<keyword evidence="3 6" id="KW-0812">Transmembrane</keyword>
<dbReference type="PANTHER" id="PTHR39087:SF2">
    <property type="entry name" value="UPF0104 MEMBRANE PROTEIN MJ1595"/>
    <property type="match status" value="1"/>
</dbReference>
<dbReference type="Proteomes" id="UP000436138">
    <property type="component" value="Chromosome"/>
</dbReference>
<reference evidence="7 8" key="1">
    <citation type="submission" date="2019-12" db="EMBL/GenBank/DDBJ databases">
        <title>Streptomyces sp. strain T44 isolated from rhizosphere soil of Broussonetia papyrifera.</title>
        <authorList>
            <person name="Mo P."/>
        </authorList>
    </citation>
    <scope>NUCLEOTIDE SEQUENCE [LARGE SCALE GENOMIC DNA]</scope>
    <source>
        <strain evidence="7 8">T44</strain>
    </source>
</reference>
<proteinExistence type="predicted"/>
<feature type="transmembrane region" description="Helical" evidence="6">
    <location>
        <begin position="138"/>
        <end position="155"/>
    </location>
</feature>
<dbReference type="RefSeq" id="WP_158926952.1">
    <property type="nucleotide sequence ID" value="NZ_CP047020.1"/>
</dbReference>
<comment type="subcellular location">
    <subcellularLocation>
        <location evidence="1">Cell membrane</location>
        <topology evidence="1">Multi-pass membrane protein</topology>
    </subcellularLocation>
</comment>
<feature type="transmembrane region" description="Helical" evidence="6">
    <location>
        <begin position="61"/>
        <end position="82"/>
    </location>
</feature>
<evidence type="ECO:0000256" key="2">
    <source>
        <dbReference type="ARBA" id="ARBA00022475"/>
    </source>
</evidence>
<dbReference type="PANTHER" id="PTHR39087">
    <property type="entry name" value="UPF0104 MEMBRANE PROTEIN MJ1595"/>
    <property type="match status" value="1"/>
</dbReference>
<dbReference type="NCBIfam" id="TIGR00374">
    <property type="entry name" value="flippase-like domain"/>
    <property type="match status" value="1"/>
</dbReference>
<protein>
    <submittedName>
        <fullName evidence="7">Flippase-like domain-containing protein</fullName>
    </submittedName>
</protein>
<dbReference type="InterPro" id="IPR011009">
    <property type="entry name" value="Kinase-like_dom_sf"/>
</dbReference>
<feature type="transmembrane region" description="Helical" evidence="6">
    <location>
        <begin position="20"/>
        <end position="41"/>
    </location>
</feature>
<dbReference type="Pfam" id="PF03706">
    <property type="entry name" value="LPG_synthase_TM"/>
    <property type="match status" value="1"/>
</dbReference>
<dbReference type="KEGG" id="sbro:GQF42_36035"/>
<evidence type="ECO:0000256" key="5">
    <source>
        <dbReference type="ARBA" id="ARBA00023136"/>
    </source>
</evidence>
<keyword evidence="4 6" id="KW-1133">Transmembrane helix</keyword>
<keyword evidence="8" id="KW-1185">Reference proteome</keyword>
<evidence type="ECO:0000256" key="4">
    <source>
        <dbReference type="ARBA" id="ARBA00022989"/>
    </source>
</evidence>
<gene>
    <name evidence="7" type="ORF">GQF42_36035</name>
</gene>
<dbReference type="EMBL" id="CP047020">
    <property type="protein sequence ID" value="QHA07969.1"/>
    <property type="molecule type" value="Genomic_DNA"/>
</dbReference>
<keyword evidence="2" id="KW-1003">Cell membrane</keyword>
<keyword evidence="5 6" id="KW-0472">Membrane</keyword>
<dbReference type="AlphaFoldDB" id="A0A6I6NB12"/>
<feature type="transmembrane region" description="Helical" evidence="6">
    <location>
        <begin position="759"/>
        <end position="781"/>
    </location>
</feature>
<sequence>MIDAPPPRQVRRAADLSRLLVSGAVLVVTVLPAVTALAPTRRMQQALLDAATALPPGLRDGVVGAVQVVAVVAPVVAVGVLVARRRGDAILRIVPAAALGALLSWPVTHLAMTRSRPGVWPQVLVGRGALVDAGWPPAAYLAACAAAVVAAGPWLEARLRRTWWTLTVGCAGLSITAAAIMPLEAVGALALGGVAGSAVLLLAGAPADRPAPQAVADALVACGIPLAALRETPPPDQRSGEGAGYGAETTTGARLTVQVLGPEDRNRDLFHRLARLALLRHPSDTDAHTPLAAVEHELLMLVFAGRTGARAAEPVIAYPVDKGGALLVTIEHAARPLSAFPGEEITDQILTGVWTSVARLQKHRLAHRALRPEHILVEPDGASRLIAFARARLGATPDALGSDIAELLATTATRIGVPRATQCALAGLGPPLLATALPYLQPLALLGPARREVARYDQARARAAGAGTKRRTVRPGGRPSLLRDLSAAVVEATGAEPAPLAPLARFTWKTIFGLVGAFLVLHLVLPQFASASAVVAALRKADWWWVLAALPVTFISQVFSTCLQMGTIPARLPFGPTYEVQFASSFLNRITPNNVGGMALNLRYLQKTGIETGAATASVGLQSLVSAVSNAVLAAWFFAWAGRHHTGVHLHVPAGRYVLPAIALALAAGGLLGVTPAGRRFLREKVWPFLRAAASTVTGVASDPAKLALLVTGALGLPLIQVVGLVLSVRAFGGGLPFVQAGAVYMAARLVANAAPVPGGLGALEVGLIAGLTALGVTAGAATSAVLVYRLLTFWLNVPLGALALRAVQRKGYA</sequence>
<dbReference type="InterPro" id="IPR022791">
    <property type="entry name" value="L-PG_synthase/AglD"/>
</dbReference>
<organism evidence="7 8">
    <name type="scientific">Streptomyces broussonetiae</name>
    <dbReference type="NCBI Taxonomy" id="2686304"/>
    <lineage>
        <taxon>Bacteria</taxon>
        <taxon>Bacillati</taxon>
        <taxon>Actinomycetota</taxon>
        <taxon>Actinomycetes</taxon>
        <taxon>Kitasatosporales</taxon>
        <taxon>Streptomycetaceae</taxon>
        <taxon>Streptomyces</taxon>
    </lineage>
</organism>
<evidence type="ECO:0000256" key="3">
    <source>
        <dbReference type="ARBA" id="ARBA00022692"/>
    </source>
</evidence>
<dbReference type="SUPFAM" id="SSF56112">
    <property type="entry name" value="Protein kinase-like (PK-like)"/>
    <property type="match status" value="1"/>
</dbReference>
<feature type="transmembrane region" description="Helical" evidence="6">
    <location>
        <begin position="89"/>
        <end position="107"/>
    </location>
</feature>
<feature type="transmembrane region" description="Helical" evidence="6">
    <location>
        <begin position="162"/>
        <end position="180"/>
    </location>
</feature>
<evidence type="ECO:0000313" key="8">
    <source>
        <dbReference type="Proteomes" id="UP000436138"/>
    </source>
</evidence>
<feature type="transmembrane region" description="Helical" evidence="6">
    <location>
        <begin position="613"/>
        <end position="637"/>
    </location>
</feature>
<feature type="transmembrane region" description="Helical" evidence="6">
    <location>
        <begin position="511"/>
        <end position="537"/>
    </location>
</feature>
<evidence type="ECO:0000256" key="1">
    <source>
        <dbReference type="ARBA" id="ARBA00004651"/>
    </source>
</evidence>
<feature type="transmembrane region" description="Helical" evidence="6">
    <location>
        <begin position="707"/>
        <end position="729"/>
    </location>
</feature>
<feature type="transmembrane region" description="Helical" evidence="6">
    <location>
        <begin position="657"/>
        <end position="675"/>
    </location>
</feature>